<evidence type="ECO:0000313" key="3">
    <source>
        <dbReference type="Proteomes" id="UP000282818"/>
    </source>
</evidence>
<keyword evidence="3" id="KW-1185">Reference proteome</keyword>
<dbReference type="EMBL" id="SACQ01000007">
    <property type="protein sequence ID" value="RVU29699.1"/>
    <property type="molecule type" value="Genomic_DNA"/>
</dbReference>
<evidence type="ECO:0000313" key="2">
    <source>
        <dbReference type="EMBL" id="RVU29699.1"/>
    </source>
</evidence>
<name>A0A437Q5B9_9GAMM</name>
<dbReference type="AlphaFoldDB" id="A0A437Q5B9"/>
<proteinExistence type="predicted"/>
<accession>A0A437Q5B9</accession>
<feature type="chain" id="PRO_5019316968" evidence="1">
    <location>
        <begin position="26"/>
        <end position="253"/>
    </location>
</feature>
<sequence length="253" mass="27160">MTYSTHAISAAALALSLTVAMPASAGLDDLLKQGEQLLKADSQSAIALPQGVDSATLAKGLKEALQIGGERAIARLASDGGYANYKDVAIPLPKGVDTVGLLLRNYGFSDQVDAFEASMNQAAEKAITTATPIFTQTLEQMTLEDVQRIYTAGETAATDYFDEKTRPQLQTKLKPLIEEAMSSSGVTQAYQLLVGEAENKVPMLKGMSPNLGDHVTEAALDGLFVRLAEEEKRIRQQPIARTTELLQDVFGKR</sequence>
<keyword evidence="1" id="KW-0732">Signal</keyword>
<dbReference type="InterPro" id="IPR025245">
    <property type="entry name" value="DUF4197"/>
</dbReference>
<organism evidence="2 3">
    <name type="scientific">Neptunomonas marina</name>
    <dbReference type="NCBI Taxonomy" id="1815562"/>
    <lineage>
        <taxon>Bacteria</taxon>
        <taxon>Pseudomonadati</taxon>
        <taxon>Pseudomonadota</taxon>
        <taxon>Gammaproteobacteria</taxon>
        <taxon>Oceanospirillales</taxon>
        <taxon>Oceanospirillaceae</taxon>
        <taxon>Neptunomonas</taxon>
    </lineage>
</organism>
<feature type="signal peptide" evidence="1">
    <location>
        <begin position="1"/>
        <end position="25"/>
    </location>
</feature>
<dbReference type="Proteomes" id="UP000282818">
    <property type="component" value="Unassembled WGS sequence"/>
</dbReference>
<reference evidence="2 3" key="1">
    <citation type="submission" date="2019-01" db="EMBL/GenBank/DDBJ databases">
        <authorList>
            <person name="Chen W.-M."/>
        </authorList>
    </citation>
    <scope>NUCLEOTIDE SEQUENCE [LARGE SCALE GENOMIC DNA]</scope>
    <source>
        <strain evidence="2 3">HPM-16</strain>
    </source>
</reference>
<protein>
    <submittedName>
        <fullName evidence="2">DUF4197 domain-containing protein</fullName>
    </submittedName>
</protein>
<evidence type="ECO:0000256" key="1">
    <source>
        <dbReference type="SAM" id="SignalP"/>
    </source>
</evidence>
<gene>
    <name evidence="2" type="ORF">EOE65_14180</name>
</gene>
<dbReference type="Pfam" id="PF13852">
    <property type="entry name" value="DUF4197"/>
    <property type="match status" value="1"/>
</dbReference>
<comment type="caution">
    <text evidence="2">The sequence shown here is derived from an EMBL/GenBank/DDBJ whole genome shotgun (WGS) entry which is preliminary data.</text>
</comment>
<dbReference type="RefSeq" id="WP_127694983.1">
    <property type="nucleotide sequence ID" value="NZ_SACQ01000007.1"/>
</dbReference>